<dbReference type="GO" id="GO:0009279">
    <property type="term" value="C:cell outer membrane"/>
    <property type="evidence" value="ECO:0007669"/>
    <property type="project" value="UniProtKB-SubCell"/>
</dbReference>
<dbReference type="GO" id="GO:0015562">
    <property type="term" value="F:efflux transmembrane transporter activity"/>
    <property type="evidence" value="ECO:0007669"/>
    <property type="project" value="InterPro"/>
</dbReference>
<evidence type="ECO:0000313" key="10">
    <source>
        <dbReference type="Proteomes" id="UP000199592"/>
    </source>
</evidence>
<comment type="similarity">
    <text evidence="2">Belongs to the outer membrane factor (OMF) (TC 1.B.17) family.</text>
</comment>
<dbReference type="AlphaFoldDB" id="A0A1H2VE73"/>
<reference evidence="10" key="1">
    <citation type="submission" date="2016-10" db="EMBL/GenBank/DDBJ databases">
        <authorList>
            <person name="Varghese N."/>
            <person name="Submissions S."/>
        </authorList>
    </citation>
    <scope>NUCLEOTIDE SEQUENCE [LARGE SCALE GENOMIC DNA]</scope>
    <source>
        <strain evidence="10">DSM 25030</strain>
    </source>
</reference>
<organism evidence="9 10">
    <name type="scientific">Flagellimonas zhangzhouensis</name>
    <dbReference type="NCBI Taxonomy" id="1073328"/>
    <lineage>
        <taxon>Bacteria</taxon>
        <taxon>Pseudomonadati</taxon>
        <taxon>Bacteroidota</taxon>
        <taxon>Flavobacteriia</taxon>
        <taxon>Flavobacteriales</taxon>
        <taxon>Flavobacteriaceae</taxon>
        <taxon>Flagellimonas</taxon>
    </lineage>
</organism>
<name>A0A1H2VE73_9FLAO</name>
<keyword evidence="8" id="KW-1133">Transmembrane helix</keyword>
<keyword evidence="5 8" id="KW-0812">Transmembrane</keyword>
<dbReference type="Proteomes" id="UP000199592">
    <property type="component" value="Unassembled WGS sequence"/>
</dbReference>
<evidence type="ECO:0000256" key="8">
    <source>
        <dbReference type="SAM" id="Phobius"/>
    </source>
</evidence>
<dbReference type="PANTHER" id="PTHR30026:SF20">
    <property type="entry name" value="OUTER MEMBRANE PROTEIN TOLC"/>
    <property type="match status" value="1"/>
</dbReference>
<evidence type="ECO:0000256" key="2">
    <source>
        <dbReference type="ARBA" id="ARBA00007613"/>
    </source>
</evidence>
<keyword evidence="7" id="KW-0998">Cell outer membrane</keyword>
<dbReference type="Pfam" id="PF02321">
    <property type="entry name" value="OEP"/>
    <property type="match status" value="1"/>
</dbReference>
<evidence type="ECO:0000256" key="7">
    <source>
        <dbReference type="ARBA" id="ARBA00023237"/>
    </source>
</evidence>
<keyword evidence="6 8" id="KW-0472">Membrane</keyword>
<proteinExistence type="inferred from homology"/>
<evidence type="ECO:0000256" key="6">
    <source>
        <dbReference type="ARBA" id="ARBA00023136"/>
    </source>
</evidence>
<dbReference type="InterPro" id="IPR003423">
    <property type="entry name" value="OMP_efflux"/>
</dbReference>
<gene>
    <name evidence="9" type="ORF">SAMN04487892_2042</name>
</gene>
<dbReference type="GO" id="GO:0015288">
    <property type="term" value="F:porin activity"/>
    <property type="evidence" value="ECO:0007669"/>
    <property type="project" value="TreeGrafter"/>
</dbReference>
<keyword evidence="10" id="KW-1185">Reference proteome</keyword>
<accession>A0A1H2VE73</accession>
<dbReference type="GO" id="GO:1990281">
    <property type="term" value="C:efflux pump complex"/>
    <property type="evidence" value="ECO:0007669"/>
    <property type="project" value="TreeGrafter"/>
</dbReference>
<dbReference type="Gene3D" id="1.20.1600.10">
    <property type="entry name" value="Outer membrane efflux proteins (OEP)"/>
    <property type="match status" value="1"/>
</dbReference>
<keyword evidence="3" id="KW-0813">Transport</keyword>
<evidence type="ECO:0000256" key="1">
    <source>
        <dbReference type="ARBA" id="ARBA00004442"/>
    </source>
</evidence>
<dbReference type="PANTHER" id="PTHR30026">
    <property type="entry name" value="OUTER MEMBRANE PROTEIN TOLC"/>
    <property type="match status" value="1"/>
</dbReference>
<protein>
    <submittedName>
        <fullName evidence="9">Outer membrane protein TolC</fullName>
    </submittedName>
</protein>
<evidence type="ECO:0000256" key="3">
    <source>
        <dbReference type="ARBA" id="ARBA00022448"/>
    </source>
</evidence>
<feature type="transmembrane region" description="Helical" evidence="8">
    <location>
        <begin position="21"/>
        <end position="39"/>
    </location>
</feature>
<dbReference type="STRING" id="1073328.SAMN05216294_0251"/>
<evidence type="ECO:0000256" key="4">
    <source>
        <dbReference type="ARBA" id="ARBA00022452"/>
    </source>
</evidence>
<dbReference type="SUPFAM" id="SSF56954">
    <property type="entry name" value="Outer membrane efflux proteins (OEP)"/>
    <property type="match status" value="1"/>
</dbReference>
<keyword evidence="4" id="KW-1134">Transmembrane beta strand</keyword>
<evidence type="ECO:0000313" key="9">
    <source>
        <dbReference type="EMBL" id="SDW66641.1"/>
    </source>
</evidence>
<evidence type="ECO:0000256" key="5">
    <source>
        <dbReference type="ARBA" id="ARBA00022692"/>
    </source>
</evidence>
<sequence length="486" mass="56316">MASHRIIINLKIRVQMLLKNRGNSIIYVLFFIMALPVFGQQDSTILGFKEYLGYVKKYHPIAKQAQLNIAMGQANLMKARGGFDPKVEVDYERKEFKDTQYWERLNTTFKIPTWFGIELKGNYQQNEGYYLNPDETLPEDGLYSAGVSMSLLQGFWANERMAALRKAKFFREQSKAEQDLQVNEILYKASLAYFDWLQAYKDADVYKDFLENAEIRFNGIKESALAGDIAMIDTVEAKIAVNNRALGLEQAKVKLMKKSLEVSNYLWIEEVPVELQPGVMPDMASDIQIDSTLEIEGVPLDSFRLETHPKLRSLEYKIEGLGVDKRLKANKLLPKLDVEYNFITETPDFINSYVFENYKGGVAFQLPLFLRKERGDLKLAKFKLRDAEFERDNAQVEIQNKVIAIYNELDSYTEQNRLIYNIVRDYTTMLDAEERKFSFGESSLFLINSRESKLIDAYLKQNEMQNKFFHTKANLFKSLAINPENL</sequence>
<dbReference type="EMBL" id="FNMY01000002">
    <property type="protein sequence ID" value="SDW66641.1"/>
    <property type="molecule type" value="Genomic_DNA"/>
</dbReference>
<comment type="subcellular location">
    <subcellularLocation>
        <location evidence="1">Cell outer membrane</location>
    </subcellularLocation>
</comment>
<dbReference type="InterPro" id="IPR051906">
    <property type="entry name" value="TolC-like"/>
</dbReference>